<organism evidence="2 3">
    <name type="scientific">Kribbella qitaiheensis</name>
    <dbReference type="NCBI Taxonomy" id="1544730"/>
    <lineage>
        <taxon>Bacteria</taxon>
        <taxon>Bacillati</taxon>
        <taxon>Actinomycetota</taxon>
        <taxon>Actinomycetes</taxon>
        <taxon>Propionibacteriales</taxon>
        <taxon>Kribbellaceae</taxon>
        <taxon>Kribbella</taxon>
    </lineage>
</organism>
<dbReference type="EMBL" id="CP043661">
    <property type="protein sequence ID" value="QNE18303.1"/>
    <property type="molecule type" value="Genomic_DNA"/>
</dbReference>
<dbReference type="PROSITE" id="PS50943">
    <property type="entry name" value="HTH_CROC1"/>
    <property type="match status" value="1"/>
</dbReference>
<evidence type="ECO:0000313" key="3">
    <source>
        <dbReference type="Proteomes" id="UP000515563"/>
    </source>
</evidence>
<dbReference type="Pfam" id="PF13560">
    <property type="entry name" value="HTH_31"/>
    <property type="match status" value="1"/>
</dbReference>
<reference evidence="2 3" key="2">
    <citation type="journal article" date="2020" name="Microbiol. Resour. Announc.">
        <title>Antarctic desert soil bacteria exhibit high novel natural product potential, evaluated through long-read genome sequencing and comparative genomics.</title>
        <authorList>
            <person name="Benaud N."/>
            <person name="Edwards R.J."/>
            <person name="Amos T.G."/>
            <person name="D'Agostino P.M."/>
            <person name="Gutierrez-Chavez C."/>
            <person name="Montgomery K."/>
            <person name="Nicetic I."/>
            <person name="Ferrari B.C."/>
        </authorList>
    </citation>
    <scope>NUCLEOTIDE SEQUENCE [LARGE SCALE GENOMIC DNA]</scope>
    <source>
        <strain evidence="2 3">SPB151</strain>
    </source>
</reference>
<dbReference type="SMART" id="SM00530">
    <property type="entry name" value="HTH_XRE"/>
    <property type="match status" value="1"/>
</dbReference>
<evidence type="ECO:0000313" key="2">
    <source>
        <dbReference type="EMBL" id="QNE18303.1"/>
    </source>
</evidence>
<dbReference type="RefSeq" id="WP_185447345.1">
    <property type="nucleotide sequence ID" value="NZ_CP043661.1"/>
</dbReference>
<dbReference type="CDD" id="cd00093">
    <property type="entry name" value="HTH_XRE"/>
    <property type="match status" value="1"/>
</dbReference>
<evidence type="ECO:0000259" key="1">
    <source>
        <dbReference type="PROSITE" id="PS50943"/>
    </source>
</evidence>
<dbReference type="AlphaFoldDB" id="A0A7G6WWD8"/>
<dbReference type="GO" id="GO:0003677">
    <property type="term" value="F:DNA binding"/>
    <property type="evidence" value="ECO:0007669"/>
    <property type="project" value="InterPro"/>
</dbReference>
<dbReference type="Gene3D" id="1.10.260.40">
    <property type="entry name" value="lambda repressor-like DNA-binding domains"/>
    <property type="match status" value="1"/>
</dbReference>
<accession>A0A7G6WWD8</accession>
<dbReference type="InterPro" id="IPR010982">
    <property type="entry name" value="Lambda_DNA-bd_dom_sf"/>
</dbReference>
<reference evidence="3" key="1">
    <citation type="submission" date="2019-09" db="EMBL/GenBank/DDBJ databases">
        <title>Antimicrobial potential of Antarctic Bacteria.</title>
        <authorList>
            <person name="Benaud N."/>
            <person name="Edwards R.J."/>
            <person name="Ferrari B.C."/>
        </authorList>
    </citation>
    <scope>NUCLEOTIDE SEQUENCE [LARGE SCALE GENOMIC DNA]</scope>
    <source>
        <strain evidence="3">SPB151</strain>
    </source>
</reference>
<keyword evidence="3" id="KW-1185">Reference proteome</keyword>
<proteinExistence type="predicted"/>
<dbReference type="InterPro" id="IPR001387">
    <property type="entry name" value="Cro/C1-type_HTH"/>
</dbReference>
<sequence>MPDSGEVDEESVGSRIAMFRNLAGYTQREFADHSHLSLGAIRKVEQGERVPTYGFLNTAARTLAVSVEQLNGQPYPSRERADARVHAPIVAVREIARAYDLPPEWRPAPRPLDAVAREVDLATRYRAAARYTALGEMLPALLEELTACAHHLHGKARYRAARLLASCYYMAYCLASRLGYVDLASILEERLQWASSLADDPLSIGLSQWTRANGFQVAKDYDTGLRLLERSYDQLWDTVRTDTSGPAVTLLGSIRLRQVTQASRARDEDATAHYFDEARRLAERVPGGVDLVHYHLTFGPVNTTVHDIAAQIELKHVDVAAERARALHLPASMPRTRRGHHLIDAARAFIAIGDHDASLVALQKARAVAPQQTRYHPMAREAMHVLAGHRRKANEEVRALAAWFGSSTTGAT</sequence>
<dbReference type="KEGG" id="kqi:F1D05_10870"/>
<feature type="domain" description="HTH cro/C1-type" evidence="1">
    <location>
        <begin position="16"/>
        <end position="70"/>
    </location>
</feature>
<protein>
    <submittedName>
        <fullName evidence="2">Helix-turn-helix transcriptional regulator</fullName>
    </submittedName>
</protein>
<dbReference type="SUPFAM" id="SSF47413">
    <property type="entry name" value="lambda repressor-like DNA-binding domains"/>
    <property type="match status" value="1"/>
</dbReference>
<dbReference type="Proteomes" id="UP000515563">
    <property type="component" value="Chromosome"/>
</dbReference>
<gene>
    <name evidence="2" type="ORF">F1D05_10870</name>
</gene>
<name>A0A7G6WWD8_9ACTN</name>